<dbReference type="GO" id="GO:0007156">
    <property type="term" value="P:homophilic cell adhesion via plasma membrane adhesion molecules"/>
    <property type="evidence" value="ECO:0007669"/>
    <property type="project" value="InterPro"/>
</dbReference>
<dbReference type="PROSITE" id="PS50268">
    <property type="entry name" value="CADHERIN_2"/>
    <property type="match status" value="1"/>
</dbReference>
<dbReference type="InterPro" id="IPR000601">
    <property type="entry name" value="PKD_dom"/>
</dbReference>
<protein>
    <submittedName>
        <fullName evidence="5">PKD domain-containing protein</fullName>
    </submittedName>
</protein>
<feature type="domain" description="Cadherin" evidence="4">
    <location>
        <begin position="76"/>
        <end position="188"/>
    </location>
</feature>
<feature type="compositionally biased region" description="Acidic residues" evidence="2">
    <location>
        <begin position="165"/>
        <end position="176"/>
    </location>
</feature>
<feature type="compositionally biased region" description="Polar residues" evidence="2">
    <location>
        <begin position="287"/>
        <end position="299"/>
    </location>
</feature>
<dbReference type="SUPFAM" id="SSF51055">
    <property type="entry name" value="Carbohydrate binding domain"/>
    <property type="match status" value="1"/>
</dbReference>
<dbReference type="GO" id="GO:0005975">
    <property type="term" value="P:carbohydrate metabolic process"/>
    <property type="evidence" value="ECO:0007669"/>
    <property type="project" value="InterPro"/>
</dbReference>
<dbReference type="OrthoDB" id="8638at2157"/>
<dbReference type="EMBL" id="REFZ01000010">
    <property type="protein sequence ID" value="RQG99218.1"/>
    <property type="molecule type" value="Genomic_DNA"/>
</dbReference>
<dbReference type="InterPro" id="IPR013783">
    <property type="entry name" value="Ig-like_fold"/>
</dbReference>
<keyword evidence="1" id="KW-0378">Hydrolase</keyword>
<dbReference type="GO" id="GO:0030246">
    <property type="term" value="F:carbohydrate binding"/>
    <property type="evidence" value="ECO:0007669"/>
    <property type="project" value="InterPro"/>
</dbReference>
<evidence type="ECO:0000256" key="2">
    <source>
        <dbReference type="SAM" id="MobiDB-lite"/>
    </source>
</evidence>
<dbReference type="CDD" id="cd00146">
    <property type="entry name" value="PKD"/>
    <property type="match status" value="1"/>
</dbReference>
<feature type="region of interest" description="Disordered" evidence="2">
    <location>
        <begin position="153"/>
        <end position="176"/>
    </location>
</feature>
<evidence type="ECO:0000259" key="3">
    <source>
        <dbReference type="PROSITE" id="PS50093"/>
    </source>
</evidence>
<dbReference type="InterPro" id="IPR003610">
    <property type="entry name" value="CBM5/12"/>
</dbReference>
<feature type="region of interest" description="Disordered" evidence="2">
    <location>
        <begin position="62"/>
        <end position="135"/>
    </location>
</feature>
<dbReference type="SMART" id="SM00089">
    <property type="entry name" value="PKD"/>
    <property type="match status" value="1"/>
</dbReference>
<dbReference type="Pfam" id="PF18911">
    <property type="entry name" value="PKD_4"/>
    <property type="match status" value="1"/>
</dbReference>
<dbReference type="InterPro" id="IPR022409">
    <property type="entry name" value="PKD/Chitinase_dom"/>
</dbReference>
<dbReference type="InterPro" id="IPR036573">
    <property type="entry name" value="CBM_sf_5/12"/>
</dbReference>
<evidence type="ECO:0000259" key="4">
    <source>
        <dbReference type="PROSITE" id="PS50268"/>
    </source>
</evidence>
<reference evidence="5 6" key="1">
    <citation type="submission" date="2018-10" db="EMBL/GenBank/DDBJ databases">
        <title>Natrarchaeobius chitinivorans gen. nov., sp. nov., and Natrarchaeobius haloalkaliphilus sp. nov., alkaliphilic, chitin-utilizing haloarchaea from hypersaline alkaline lakes.</title>
        <authorList>
            <person name="Sorokin D.Y."/>
            <person name="Elcheninov A.G."/>
            <person name="Kostrikina N.A."/>
            <person name="Bale N.J."/>
            <person name="Sinninghe Damste J.S."/>
            <person name="Khijniak T.V."/>
            <person name="Kublanov I.V."/>
            <person name="Toshchakov S.V."/>
        </authorList>
    </citation>
    <scope>NUCLEOTIDE SEQUENCE [LARGE SCALE GENOMIC DNA]</scope>
    <source>
        <strain evidence="5 6">AArcht7</strain>
    </source>
</reference>
<accession>A0A3N6M6L6</accession>
<dbReference type="PROSITE" id="PS50093">
    <property type="entry name" value="PKD"/>
    <property type="match status" value="1"/>
</dbReference>
<dbReference type="Gene3D" id="2.10.10.20">
    <property type="entry name" value="Carbohydrate-binding module superfamily 5/12"/>
    <property type="match status" value="1"/>
</dbReference>
<evidence type="ECO:0000313" key="5">
    <source>
        <dbReference type="EMBL" id="RQG99218.1"/>
    </source>
</evidence>
<dbReference type="Gene3D" id="2.60.40.10">
    <property type="entry name" value="Immunoglobulins"/>
    <property type="match status" value="1"/>
</dbReference>
<dbReference type="CDD" id="cd12215">
    <property type="entry name" value="ChiC_BD"/>
    <property type="match status" value="1"/>
</dbReference>
<dbReference type="InterPro" id="IPR002126">
    <property type="entry name" value="Cadherin-like_dom"/>
</dbReference>
<dbReference type="Pfam" id="PF02839">
    <property type="entry name" value="CBM_5_12"/>
    <property type="match status" value="1"/>
</dbReference>
<evidence type="ECO:0000313" key="6">
    <source>
        <dbReference type="Proteomes" id="UP000281431"/>
    </source>
</evidence>
<feature type="compositionally biased region" description="Acidic residues" evidence="2">
    <location>
        <begin position="75"/>
        <end position="84"/>
    </location>
</feature>
<organism evidence="5 6">
    <name type="scientific">Natrarchaeobius chitinivorans</name>
    <dbReference type="NCBI Taxonomy" id="1679083"/>
    <lineage>
        <taxon>Archaea</taxon>
        <taxon>Methanobacteriati</taxon>
        <taxon>Methanobacteriota</taxon>
        <taxon>Stenosarchaea group</taxon>
        <taxon>Halobacteria</taxon>
        <taxon>Halobacteriales</taxon>
        <taxon>Natrialbaceae</taxon>
        <taxon>Natrarchaeobius</taxon>
    </lineage>
</organism>
<sequence>MKRTRRTILHNASTLSLGLAGLSVTGTVSAEEYPEWDPDVVYTDGDRVTHDGSIWEAQWWTQGDEPGANGWGPWEEVDEDDNGNEDVTASFSVSDPSPEPGDEIEFDASGSDGEIDSYAWDLGDGTEASGESVTHSYDEEGEYEVELTVTDVDDETDTDSTTVTVDEEDDPESDVTADTTLEEFYPEYDRIFFPRESEGGVPGLLENELHPDATEFGADVDAIESNAGDGSMELDALGDRGLELVQRFDDDGVSRENSARIMAWLAGLAEETEDIPFNDGSGRSGGLTAQTDPVSATNDPSVFVQDEWPRGDEFDLVHDQAHERDDWSDGVSDSQYANTDNPIIDATIDKVHPLTGESLGDGFTANAPLEATAELHGDGWQFDMALVFENLTDVPLLLCGTIIWWVGPSKEATGLDQFSYDNAQRKNYSVGHPQRDVIEVALPDDAKPGVFEGTDAPLSAYGIRLAMHNNPYLYRTLYPNQKFSCTYNNVTGPSQYDWPYDDLLEVMLDTCHVEFREEMDSIDRNLELVETLDMKNRFGN</sequence>
<dbReference type="SUPFAM" id="SSF49299">
    <property type="entry name" value="PKD domain"/>
    <property type="match status" value="1"/>
</dbReference>
<name>A0A3N6M6L6_NATCH</name>
<feature type="region of interest" description="Disordered" evidence="2">
    <location>
        <begin position="275"/>
        <end position="299"/>
    </location>
</feature>
<dbReference type="GO" id="GO:0005576">
    <property type="term" value="C:extracellular region"/>
    <property type="evidence" value="ECO:0007669"/>
    <property type="project" value="InterPro"/>
</dbReference>
<dbReference type="GO" id="GO:0004553">
    <property type="term" value="F:hydrolase activity, hydrolyzing O-glycosyl compounds"/>
    <property type="evidence" value="ECO:0007669"/>
    <property type="project" value="InterPro"/>
</dbReference>
<dbReference type="Proteomes" id="UP000281431">
    <property type="component" value="Unassembled WGS sequence"/>
</dbReference>
<feature type="domain" description="PKD" evidence="3">
    <location>
        <begin position="87"/>
        <end position="165"/>
    </location>
</feature>
<dbReference type="GO" id="GO:0016020">
    <property type="term" value="C:membrane"/>
    <property type="evidence" value="ECO:0007669"/>
    <property type="project" value="InterPro"/>
</dbReference>
<keyword evidence="6" id="KW-1185">Reference proteome</keyword>
<dbReference type="InterPro" id="IPR035986">
    <property type="entry name" value="PKD_dom_sf"/>
</dbReference>
<dbReference type="AlphaFoldDB" id="A0A3N6M6L6"/>
<evidence type="ECO:0000256" key="1">
    <source>
        <dbReference type="ARBA" id="ARBA00022801"/>
    </source>
</evidence>
<dbReference type="GO" id="GO:0005509">
    <property type="term" value="F:calcium ion binding"/>
    <property type="evidence" value="ECO:0007669"/>
    <property type="project" value="InterPro"/>
</dbReference>
<gene>
    <name evidence="5" type="ORF">EA472_15245</name>
</gene>
<proteinExistence type="predicted"/>
<comment type="caution">
    <text evidence="5">The sequence shown here is derived from an EMBL/GenBank/DDBJ whole genome shotgun (WGS) entry which is preliminary data.</text>
</comment>
<dbReference type="SMART" id="SM00495">
    <property type="entry name" value="ChtBD3"/>
    <property type="match status" value="1"/>
</dbReference>